<name>A0AAV1IV93_9NEOP</name>
<keyword evidence="1" id="KW-0479">Metal-binding</keyword>
<comment type="caution">
    <text evidence="3">The sequence shown here is derived from an EMBL/GenBank/DDBJ whole genome shotgun (WGS) entry which is preliminary data.</text>
</comment>
<dbReference type="Proteomes" id="UP001497472">
    <property type="component" value="Unassembled WGS sequence"/>
</dbReference>
<dbReference type="InterPro" id="IPR036236">
    <property type="entry name" value="Znf_C2H2_sf"/>
</dbReference>
<dbReference type="PROSITE" id="PS50157">
    <property type="entry name" value="ZINC_FINGER_C2H2_2"/>
    <property type="match status" value="5"/>
</dbReference>
<dbReference type="PANTHER" id="PTHR47222:SF5">
    <property type="entry name" value="LOW QUALITY PROTEIN: ZINC FINGER PROTEIN 532-LIKE"/>
    <property type="match status" value="1"/>
</dbReference>
<evidence type="ECO:0000259" key="2">
    <source>
        <dbReference type="PROSITE" id="PS50157"/>
    </source>
</evidence>
<dbReference type="GO" id="GO:0008270">
    <property type="term" value="F:zinc ion binding"/>
    <property type="evidence" value="ECO:0007669"/>
    <property type="project" value="UniProtKB-KW"/>
</dbReference>
<dbReference type="PANTHER" id="PTHR47222">
    <property type="entry name" value="ZINC FINGER PROTEIN 532-RELATED"/>
    <property type="match status" value="1"/>
</dbReference>
<dbReference type="AlphaFoldDB" id="A0AAV1IV93"/>
<gene>
    <name evidence="3" type="ORF">LNINA_LOCUS108</name>
</gene>
<dbReference type="SUPFAM" id="SSF57667">
    <property type="entry name" value="beta-beta-alpha zinc fingers"/>
    <property type="match status" value="1"/>
</dbReference>
<dbReference type="PROSITE" id="PS00028">
    <property type="entry name" value="ZINC_FINGER_C2H2_1"/>
    <property type="match status" value="4"/>
</dbReference>
<reference evidence="3 4" key="1">
    <citation type="submission" date="2023-11" db="EMBL/GenBank/DDBJ databases">
        <authorList>
            <person name="Okamura Y."/>
        </authorList>
    </citation>
    <scope>NUCLEOTIDE SEQUENCE [LARGE SCALE GENOMIC DNA]</scope>
</reference>
<dbReference type="EMBL" id="CAVLEF010000001">
    <property type="protein sequence ID" value="CAK1540020.1"/>
    <property type="molecule type" value="Genomic_DNA"/>
</dbReference>
<keyword evidence="1" id="KW-0863">Zinc-finger</keyword>
<proteinExistence type="predicted"/>
<organism evidence="3 4">
    <name type="scientific">Leptosia nina</name>
    <dbReference type="NCBI Taxonomy" id="320188"/>
    <lineage>
        <taxon>Eukaryota</taxon>
        <taxon>Metazoa</taxon>
        <taxon>Ecdysozoa</taxon>
        <taxon>Arthropoda</taxon>
        <taxon>Hexapoda</taxon>
        <taxon>Insecta</taxon>
        <taxon>Pterygota</taxon>
        <taxon>Neoptera</taxon>
        <taxon>Endopterygota</taxon>
        <taxon>Lepidoptera</taxon>
        <taxon>Glossata</taxon>
        <taxon>Ditrysia</taxon>
        <taxon>Papilionoidea</taxon>
        <taxon>Pieridae</taxon>
        <taxon>Pierinae</taxon>
        <taxon>Leptosia</taxon>
    </lineage>
</organism>
<dbReference type="Gene3D" id="3.30.160.60">
    <property type="entry name" value="Classic Zinc Finger"/>
    <property type="match status" value="1"/>
</dbReference>
<evidence type="ECO:0000313" key="4">
    <source>
        <dbReference type="Proteomes" id="UP001497472"/>
    </source>
</evidence>
<evidence type="ECO:0000256" key="1">
    <source>
        <dbReference type="PROSITE-ProRule" id="PRU00042"/>
    </source>
</evidence>
<dbReference type="InterPro" id="IPR045914">
    <property type="entry name" value="Zn532-like"/>
</dbReference>
<dbReference type="SMART" id="SM00355">
    <property type="entry name" value="ZnF_C2H2"/>
    <property type="match status" value="10"/>
</dbReference>
<feature type="domain" description="C2H2-type" evidence="2">
    <location>
        <begin position="646"/>
        <end position="668"/>
    </location>
</feature>
<dbReference type="Pfam" id="PF25412">
    <property type="entry name" value="zf-C2H2_ZNF592"/>
    <property type="match status" value="1"/>
</dbReference>
<feature type="domain" description="C2H2-type" evidence="2">
    <location>
        <begin position="341"/>
        <end position="363"/>
    </location>
</feature>
<keyword evidence="4" id="KW-1185">Reference proteome</keyword>
<protein>
    <recommendedName>
        <fullName evidence="2">C2H2-type domain-containing protein</fullName>
    </recommendedName>
</protein>
<feature type="domain" description="C2H2-type" evidence="2">
    <location>
        <begin position="96"/>
        <end position="115"/>
    </location>
</feature>
<dbReference type="InterPro" id="IPR057356">
    <property type="entry name" value="Znf-C2H2_ZNF592"/>
</dbReference>
<evidence type="ECO:0000313" key="3">
    <source>
        <dbReference type="EMBL" id="CAK1540020.1"/>
    </source>
</evidence>
<dbReference type="InterPro" id="IPR013087">
    <property type="entry name" value="Znf_C2H2_type"/>
</dbReference>
<feature type="domain" description="C2H2-type" evidence="2">
    <location>
        <begin position="219"/>
        <end position="246"/>
    </location>
</feature>
<feature type="domain" description="C2H2-type" evidence="2">
    <location>
        <begin position="585"/>
        <end position="608"/>
    </location>
</feature>
<sequence>MRAISSRVPSKKIKWCWSSLLRKSDYSNVNDVSKDHEILNIFLPTLSFFACQTLFSHKMEPITEAAKERYSIKNILFTKAMSNYKIPINTLGYKVFSCTDCGDRFIFESSLMVHRNRKSLLIQYFCRCCSQFYEFYNRCHFLSHVRSHVSKTATINLSDLKVEPLPLTDTSEISKSQNVVVIHSSHIVFCYECKEGITVTGIDNKDRSQHYMRSTLTILTCPVCLFTVPTSCALIAHLRVHLKSRPFYCCECGEELPSSSCIYPYHHDCEGFKMMRVTSRIKCIKHSCQIFHHNNYAAHMKLCHVSRIFKCPNCSLAGYNENSVFKHVMRCCNKTKYPVYYECHLCPGIFLSSTQLNKHLENHFTTLKKDDNMQIYPCWACNIITSSIHSLIHHHICKHRPQAIDSLVKVINNTEYKNCTKCFKKICHWKENDEVVCIYCTQDNATKQDEQDRSNLHIQPQIVCHLCKIKVNENWPDIKEHFKEFHTNIKCLDLKLELKRITHKRNKQKSTGLNPIGKMKVSKHFKQKKRVNSVNVNLKKNETPPATNVNRQITYLICPKCNIQLGNIETFESHIKTHRDTNMAFQCLECGESFAVKRSFSTHLVLEHNIVDADGYIEAKNCFNDNTMQTYKVTSDIPEDYPLEENQCSICRDKFSDATSLEKHFRVHGMAFLIKNTQKSKSP</sequence>
<accession>A0AAV1IV93</accession>
<keyword evidence="1" id="KW-0862">Zinc</keyword>